<comment type="caution">
    <text evidence="2">The sequence shown here is derived from an EMBL/GenBank/DDBJ whole genome shotgun (WGS) entry which is preliminary data.</text>
</comment>
<dbReference type="PROSITE" id="PS50848">
    <property type="entry name" value="START"/>
    <property type="match status" value="1"/>
</dbReference>
<dbReference type="PANTHER" id="PTHR19308:SF56">
    <property type="entry name" value="START DOMAIN-CONTAINING PROTEIN"/>
    <property type="match status" value="1"/>
</dbReference>
<organism evidence="2 3">
    <name type="scientific">Paramecium primaurelia</name>
    <dbReference type="NCBI Taxonomy" id="5886"/>
    <lineage>
        <taxon>Eukaryota</taxon>
        <taxon>Sar</taxon>
        <taxon>Alveolata</taxon>
        <taxon>Ciliophora</taxon>
        <taxon>Intramacronucleata</taxon>
        <taxon>Oligohymenophorea</taxon>
        <taxon>Peniculida</taxon>
        <taxon>Parameciidae</taxon>
        <taxon>Paramecium</taxon>
    </lineage>
</organism>
<dbReference type="CDD" id="cd00177">
    <property type="entry name" value="START"/>
    <property type="match status" value="1"/>
</dbReference>
<evidence type="ECO:0000313" key="2">
    <source>
        <dbReference type="EMBL" id="CAD8082372.1"/>
    </source>
</evidence>
<sequence length="306" mass="36073">MGSQCCVQERSINRASIASKAIQDELEYMKELTFCQQRRQILVYEDKPIFYFLSKIELLNDTIATAYSLNERGTANEFDQYQQISDEIVKEIQDKCDYGITPIDDWIILSDNVNSKSMLKLFIKQIEVDNQTKVNATRCEFIVPGKPQNFIEFMSSFQKQKELDSRIDAFYPIKKNEENKESVIYLSYKPILMTSAREFIYYKKTKQIDTNVWCDVSKSVTDSQYPIRNKVRGEILLSGYLIQPLSNLINNDYIKNRFKNKNFDDYSFVRMYSLCDFKLSIPLYMAKGQVKQEMIKYIDLVYEKLQ</sequence>
<protein>
    <recommendedName>
        <fullName evidence="1">START domain-containing protein</fullName>
    </recommendedName>
</protein>
<dbReference type="AlphaFoldDB" id="A0A8S1MSS5"/>
<dbReference type="OMA" id="CVQERSI"/>
<dbReference type="Pfam" id="PF01852">
    <property type="entry name" value="START"/>
    <property type="match status" value="1"/>
</dbReference>
<gene>
    <name evidence="2" type="ORF">PPRIM_AZ9-3.1.T0670221</name>
</gene>
<feature type="domain" description="START" evidence="1">
    <location>
        <begin position="106"/>
        <end position="306"/>
    </location>
</feature>
<dbReference type="InterPro" id="IPR002913">
    <property type="entry name" value="START_lipid-bd_dom"/>
</dbReference>
<dbReference type="InterPro" id="IPR051213">
    <property type="entry name" value="START_lipid_transfer"/>
</dbReference>
<reference evidence="2" key="1">
    <citation type="submission" date="2021-01" db="EMBL/GenBank/DDBJ databases">
        <authorList>
            <consortium name="Genoscope - CEA"/>
            <person name="William W."/>
        </authorList>
    </citation>
    <scope>NUCLEOTIDE SEQUENCE</scope>
</reference>
<dbReference type="PANTHER" id="PTHR19308">
    <property type="entry name" value="PHOSPHATIDYLCHOLINE TRANSFER PROTEIN"/>
    <property type="match status" value="1"/>
</dbReference>
<dbReference type="Proteomes" id="UP000688137">
    <property type="component" value="Unassembled WGS sequence"/>
</dbReference>
<proteinExistence type="predicted"/>
<dbReference type="GO" id="GO:0008289">
    <property type="term" value="F:lipid binding"/>
    <property type="evidence" value="ECO:0007669"/>
    <property type="project" value="InterPro"/>
</dbReference>
<dbReference type="EMBL" id="CAJJDM010000070">
    <property type="protein sequence ID" value="CAD8082372.1"/>
    <property type="molecule type" value="Genomic_DNA"/>
</dbReference>
<keyword evidence="3" id="KW-1185">Reference proteome</keyword>
<evidence type="ECO:0000313" key="3">
    <source>
        <dbReference type="Proteomes" id="UP000688137"/>
    </source>
</evidence>
<evidence type="ECO:0000259" key="1">
    <source>
        <dbReference type="PROSITE" id="PS50848"/>
    </source>
</evidence>
<accession>A0A8S1MSS5</accession>
<name>A0A8S1MSS5_PARPR</name>